<evidence type="ECO:0000259" key="5">
    <source>
        <dbReference type="Pfam" id="PF12867"/>
    </source>
</evidence>
<dbReference type="InterPro" id="IPR016187">
    <property type="entry name" value="CTDL_fold"/>
</dbReference>
<dbReference type="InterPro" id="IPR034660">
    <property type="entry name" value="DinB/YfiT-like"/>
</dbReference>
<dbReference type="Gene3D" id="3.90.1580.10">
    <property type="entry name" value="paralog of FGE (formylglycine-generating enzyme)"/>
    <property type="match status" value="1"/>
</dbReference>
<dbReference type="Pfam" id="PF03781">
    <property type="entry name" value="FGE-sulfatase"/>
    <property type="match status" value="1"/>
</dbReference>
<gene>
    <name evidence="6" type="ORF">AQPW35_23880</name>
</gene>
<evidence type="ECO:0000256" key="2">
    <source>
        <dbReference type="ARBA" id="ARBA00023004"/>
    </source>
</evidence>
<dbReference type="AlphaFoldDB" id="A0A480ASU9"/>
<keyword evidence="2" id="KW-0408">Iron</keyword>
<dbReference type="GO" id="GO:0052699">
    <property type="term" value="P:ergothioneine biosynthetic process"/>
    <property type="evidence" value="ECO:0007669"/>
    <property type="project" value="InterPro"/>
</dbReference>
<accession>A0A480ASU9</accession>
<protein>
    <submittedName>
        <fullName evidence="6">Ergothioneine biosynthesis protein EgtB</fullName>
    </submittedName>
</protein>
<dbReference type="PANTHER" id="PTHR23150">
    <property type="entry name" value="SULFATASE MODIFYING FACTOR 1, 2"/>
    <property type="match status" value="1"/>
</dbReference>
<sequence length="438" mass="47908">MNARLDLPPHPALADRYGAVRSQSLALAAPLSEADCQVQSMPDASPVKWHLAHTTWFFETFVLAAHVAGHRPFDPAFKVLFNSYYNGVGAQHPRAQRGLVTRPDLATVRAWRAAVDEQMATLLSLPLPPGVAALVELGLQHEQQHQELVLTDVLHLLSCNPLAPLYLPLPAAPVPAGPAAPLRWIGQPGGLVEIGDAAGGFAFDNEQPRHAQHLRPHALASRPVSQGDWTAFIADGGYADPRWWMSAGWDWVRQQQVAAPLHWRRGGPGPFDWQVFSLRGLQPLQAGAPVCHVSWFEADAFARWHAAQHPDSPPSRLPTEAEWEAAAQAAWPQAVASGNLLESGALRPLPAADTGDGLQQLAGDVWEWTASPYTAYPGYRPWTGAVGEYNGKFMVNQMVLRGGSCATPRSHLRPSYRNFFPTDARWQFSGVRLARDCN</sequence>
<dbReference type="PANTHER" id="PTHR23150:SF36">
    <property type="entry name" value="HERCYNINE OXYGENASE"/>
    <property type="match status" value="1"/>
</dbReference>
<name>A0A480ASU9_9BURK</name>
<organism evidence="6 7">
    <name type="scientific">Pseudaquabacterium pictum</name>
    <dbReference type="NCBI Taxonomy" id="2315236"/>
    <lineage>
        <taxon>Bacteria</taxon>
        <taxon>Pseudomonadati</taxon>
        <taxon>Pseudomonadota</taxon>
        <taxon>Betaproteobacteria</taxon>
        <taxon>Burkholderiales</taxon>
        <taxon>Sphaerotilaceae</taxon>
        <taxon>Pseudaquabacterium</taxon>
    </lineage>
</organism>
<feature type="domain" description="DinB-like" evidence="5">
    <location>
        <begin position="19"/>
        <end position="147"/>
    </location>
</feature>
<dbReference type="InterPro" id="IPR042095">
    <property type="entry name" value="SUMF_sf"/>
</dbReference>
<evidence type="ECO:0000256" key="1">
    <source>
        <dbReference type="ARBA" id="ARBA00023002"/>
    </source>
</evidence>
<dbReference type="Pfam" id="PF12867">
    <property type="entry name" value="DinB_2"/>
    <property type="match status" value="1"/>
</dbReference>
<evidence type="ECO:0000256" key="3">
    <source>
        <dbReference type="ARBA" id="ARBA00037882"/>
    </source>
</evidence>
<dbReference type="SUPFAM" id="SSF56436">
    <property type="entry name" value="C-type lectin-like"/>
    <property type="match status" value="1"/>
</dbReference>
<dbReference type="EMBL" id="BJCL01000005">
    <property type="protein sequence ID" value="GCL63307.1"/>
    <property type="molecule type" value="Genomic_DNA"/>
</dbReference>
<feature type="domain" description="Sulfatase-modifying factor enzyme-like" evidence="4">
    <location>
        <begin position="187"/>
        <end position="435"/>
    </location>
</feature>
<dbReference type="InterPro" id="IPR024775">
    <property type="entry name" value="DinB-like"/>
</dbReference>
<dbReference type="OrthoDB" id="9768004at2"/>
<dbReference type="InterPro" id="IPR051043">
    <property type="entry name" value="Sulfatase_Mod_Factor_Kinase"/>
</dbReference>
<comment type="caution">
    <text evidence="6">The sequence shown here is derived from an EMBL/GenBank/DDBJ whole genome shotgun (WGS) entry which is preliminary data.</text>
</comment>
<dbReference type="InterPro" id="IPR017806">
    <property type="entry name" value="EgtB"/>
</dbReference>
<keyword evidence="1" id="KW-0560">Oxidoreductase</keyword>
<dbReference type="Proteomes" id="UP000301751">
    <property type="component" value="Unassembled WGS sequence"/>
</dbReference>
<dbReference type="RefSeq" id="WP_137733044.1">
    <property type="nucleotide sequence ID" value="NZ_BJCL01000005.1"/>
</dbReference>
<dbReference type="NCBIfam" id="TIGR03440">
    <property type="entry name" value="egtB_TIGR03440"/>
    <property type="match status" value="1"/>
</dbReference>
<evidence type="ECO:0000313" key="7">
    <source>
        <dbReference type="Proteomes" id="UP000301751"/>
    </source>
</evidence>
<dbReference type="SUPFAM" id="SSF109854">
    <property type="entry name" value="DinB/YfiT-like putative metalloenzymes"/>
    <property type="match status" value="1"/>
</dbReference>
<keyword evidence="7" id="KW-1185">Reference proteome</keyword>
<evidence type="ECO:0000259" key="4">
    <source>
        <dbReference type="Pfam" id="PF03781"/>
    </source>
</evidence>
<comment type="pathway">
    <text evidence="3">Amino-acid biosynthesis; ergothioneine biosynthesis.</text>
</comment>
<evidence type="ECO:0000313" key="6">
    <source>
        <dbReference type="EMBL" id="GCL63307.1"/>
    </source>
</evidence>
<proteinExistence type="predicted"/>
<reference evidence="7" key="1">
    <citation type="submission" date="2019-03" db="EMBL/GenBank/DDBJ databases">
        <title>Aquabacterium pictum sp.nov., the first bacteriochlorophyll a-containing freshwater bacterium in the genus Aquabacterium of the class Betaproteobacteria.</title>
        <authorList>
            <person name="Hirose S."/>
            <person name="Tank M."/>
            <person name="Hara E."/>
            <person name="Tamaki H."/>
            <person name="Takaichi S."/>
            <person name="Haruta S."/>
            <person name="Hanada S."/>
        </authorList>
    </citation>
    <scope>NUCLEOTIDE SEQUENCE [LARGE SCALE GENOMIC DNA]</scope>
    <source>
        <strain evidence="7">W35</strain>
    </source>
</reference>
<dbReference type="InterPro" id="IPR005532">
    <property type="entry name" value="SUMF_dom"/>
</dbReference>